<name>A0ABX7C103_9HYPH</name>
<keyword evidence="1" id="KW-0732">Signal</keyword>
<gene>
    <name evidence="2" type="ORF">JI749_04770</name>
</gene>
<evidence type="ECO:0000313" key="2">
    <source>
        <dbReference type="EMBL" id="QQR36944.1"/>
    </source>
</evidence>
<feature type="chain" id="PRO_5047506403" evidence="1">
    <location>
        <begin position="22"/>
        <end position="146"/>
    </location>
</feature>
<evidence type="ECO:0000313" key="3">
    <source>
        <dbReference type="Proteomes" id="UP000595460"/>
    </source>
</evidence>
<dbReference type="RefSeq" id="WP_201659974.1">
    <property type="nucleotide sequence ID" value="NZ_CP068047.1"/>
</dbReference>
<evidence type="ECO:0000256" key="1">
    <source>
        <dbReference type="SAM" id="SignalP"/>
    </source>
</evidence>
<sequence>MRLTVLAAAFVLTLAAVPAFAQSEEDVMAQIENIHGDSVGFGEAFGRLQDAFLFGDPTTIADLGAYPLTVNANGEVYDILEPQDLVDNFDALLTQETQDALGSQDFADLIVTSEGVGFANGALWMSNICYDDGCNKTAWAIISINN</sequence>
<proteinExistence type="predicted"/>
<organism evidence="2 3">
    <name type="scientific">Devosia oryziradicis</name>
    <dbReference type="NCBI Taxonomy" id="2801335"/>
    <lineage>
        <taxon>Bacteria</taxon>
        <taxon>Pseudomonadati</taxon>
        <taxon>Pseudomonadota</taxon>
        <taxon>Alphaproteobacteria</taxon>
        <taxon>Hyphomicrobiales</taxon>
        <taxon>Devosiaceae</taxon>
        <taxon>Devosia</taxon>
    </lineage>
</organism>
<dbReference type="EMBL" id="CP068047">
    <property type="protein sequence ID" value="QQR36944.1"/>
    <property type="molecule type" value="Genomic_DNA"/>
</dbReference>
<dbReference type="Proteomes" id="UP000595460">
    <property type="component" value="Chromosome"/>
</dbReference>
<protein>
    <submittedName>
        <fullName evidence="2">Uncharacterized protein</fullName>
    </submittedName>
</protein>
<keyword evidence="3" id="KW-1185">Reference proteome</keyword>
<feature type="signal peptide" evidence="1">
    <location>
        <begin position="1"/>
        <end position="21"/>
    </location>
</feature>
<accession>A0ABX7C103</accession>
<reference evidence="2 3" key="1">
    <citation type="submission" date="2021-01" db="EMBL/GenBank/DDBJ databases">
        <title>Genome seq and assembly of Devosia sp. G19.</title>
        <authorList>
            <person name="Chhetri G."/>
        </authorList>
    </citation>
    <scope>NUCLEOTIDE SEQUENCE [LARGE SCALE GENOMIC DNA]</scope>
    <source>
        <strain evidence="2 3">G19</strain>
    </source>
</reference>